<keyword evidence="2 4" id="KW-0863">Zinc-finger</keyword>
<name>A0A3G5A282_9VIRU</name>
<reference evidence="6" key="1">
    <citation type="submission" date="2018-10" db="EMBL/GenBank/DDBJ databases">
        <title>Hidden diversity of soil giant viruses.</title>
        <authorList>
            <person name="Schulz F."/>
            <person name="Alteio L."/>
            <person name="Goudeau D."/>
            <person name="Ryan E.M."/>
            <person name="Malmstrom R.R."/>
            <person name="Blanchard J."/>
            <person name="Woyke T."/>
        </authorList>
    </citation>
    <scope>NUCLEOTIDE SEQUENCE</scope>
    <source>
        <strain evidence="6">HAV1</strain>
    </source>
</reference>
<dbReference type="PROSITE" id="PS50103">
    <property type="entry name" value="ZF_C3H1"/>
    <property type="match status" value="1"/>
</dbReference>
<evidence type="ECO:0000256" key="4">
    <source>
        <dbReference type="PROSITE-ProRule" id="PRU00723"/>
    </source>
</evidence>
<dbReference type="GO" id="GO:0008270">
    <property type="term" value="F:zinc ion binding"/>
    <property type="evidence" value="ECO:0007669"/>
    <property type="project" value="UniProtKB-KW"/>
</dbReference>
<feature type="zinc finger region" description="C3H1-type" evidence="4">
    <location>
        <begin position="1"/>
        <end position="28"/>
    </location>
</feature>
<evidence type="ECO:0000313" key="6">
    <source>
        <dbReference type="EMBL" id="AYV81305.1"/>
    </source>
</evidence>
<organism evidence="6">
    <name type="scientific">Harvfovirus sp</name>
    <dbReference type="NCBI Taxonomy" id="2487768"/>
    <lineage>
        <taxon>Viruses</taxon>
        <taxon>Varidnaviria</taxon>
        <taxon>Bamfordvirae</taxon>
        <taxon>Nucleocytoviricota</taxon>
        <taxon>Megaviricetes</taxon>
        <taxon>Imitervirales</taxon>
        <taxon>Mimiviridae</taxon>
        <taxon>Klosneuvirinae</taxon>
    </lineage>
</organism>
<evidence type="ECO:0000256" key="1">
    <source>
        <dbReference type="ARBA" id="ARBA00022723"/>
    </source>
</evidence>
<evidence type="ECO:0000256" key="3">
    <source>
        <dbReference type="ARBA" id="ARBA00022833"/>
    </source>
</evidence>
<dbReference type="Gene3D" id="3.30.1370.210">
    <property type="match status" value="1"/>
</dbReference>
<dbReference type="InterPro" id="IPR041367">
    <property type="entry name" value="Znf-CCCH_4"/>
</dbReference>
<sequence length="466" mass="53833">MSRNVTCRNFQKGVCRYGSRCRFSHRAATAVAAIPPSTEKRTFYSLGYNYSNLTAIVKYWFADHCPEWKQPISDIIIDCCTDPVAKYPDPFTSKYFKKSQLELCKGCSTTGRDKFKFTHDTWKLLTCSDCYATNPAFYVKTIDSIPWVIQQCTKCLNTKCSNLHTGYFSHCLNTERPPDSKPLMNWTSKTLQPTSDRTCHTCFDFYYRGFQNVKDLRDVTIVDPQEFRAMFCSAETTEISENQITKDIKGTFYRLGSIFYELPPNYCSTPEKEAKGLGRTFGEISNPIATDFGIWRSFYEIDNNYNKLKVYLRLYFRDHRLPAMDPMHKIIIGYCSHPPSLVIKKPFSCQNYRRPIQINSPTSAEHLICPQCFECSATKEFFLTETVNSIHWGIALCGACLRSGGYIVHRHDSKMPPEFVPTSRSIDDQYYSEMDWSSAELRPLHDCHICFLIYYCGLQNIAEFAL</sequence>
<proteinExistence type="predicted"/>
<accession>A0A3G5A282</accession>
<dbReference type="SMART" id="SM00356">
    <property type="entry name" value="ZnF_C3H1"/>
    <property type="match status" value="1"/>
</dbReference>
<dbReference type="EMBL" id="MK072268">
    <property type="protein sequence ID" value="AYV81305.1"/>
    <property type="molecule type" value="Genomic_DNA"/>
</dbReference>
<dbReference type="SUPFAM" id="SSF90229">
    <property type="entry name" value="CCCH zinc finger"/>
    <property type="match status" value="1"/>
</dbReference>
<dbReference type="Pfam" id="PF18044">
    <property type="entry name" value="zf-CCCH_4"/>
    <property type="match status" value="1"/>
</dbReference>
<keyword evidence="1 4" id="KW-0479">Metal-binding</keyword>
<feature type="domain" description="C3H1-type" evidence="5">
    <location>
        <begin position="1"/>
        <end position="28"/>
    </location>
</feature>
<keyword evidence="3 4" id="KW-0862">Zinc</keyword>
<protein>
    <recommendedName>
        <fullName evidence="5">C3H1-type domain-containing protein</fullName>
    </recommendedName>
</protein>
<dbReference type="InterPro" id="IPR000571">
    <property type="entry name" value="Znf_CCCH"/>
</dbReference>
<dbReference type="InterPro" id="IPR036855">
    <property type="entry name" value="Znf_CCCH_sf"/>
</dbReference>
<evidence type="ECO:0000256" key="2">
    <source>
        <dbReference type="ARBA" id="ARBA00022771"/>
    </source>
</evidence>
<gene>
    <name evidence="6" type="ORF">Harvfovirus26_13</name>
</gene>
<evidence type="ECO:0000259" key="5">
    <source>
        <dbReference type="PROSITE" id="PS50103"/>
    </source>
</evidence>